<dbReference type="EMBL" id="JAVFWL010000001">
    <property type="protein sequence ID" value="KAK6726106.1"/>
    <property type="molecule type" value="Genomic_DNA"/>
</dbReference>
<name>A0ABR1BK14_NECAM</name>
<protein>
    <submittedName>
        <fullName evidence="1">Uncharacterized protein</fullName>
    </submittedName>
</protein>
<proteinExistence type="predicted"/>
<reference evidence="1 2" key="1">
    <citation type="submission" date="2023-08" db="EMBL/GenBank/DDBJ databases">
        <title>A Necator americanus chromosomal reference genome.</title>
        <authorList>
            <person name="Ilik V."/>
            <person name="Petrzelkova K.J."/>
            <person name="Pardy F."/>
            <person name="Fuh T."/>
            <person name="Niatou-Singa F.S."/>
            <person name="Gouil Q."/>
            <person name="Baker L."/>
            <person name="Ritchie M.E."/>
            <person name="Jex A.R."/>
            <person name="Gazzola D."/>
            <person name="Li H."/>
            <person name="Toshio Fujiwara R."/>
            <person name="Zhan B."/>
            <person name="Aroian R.V."/>
            <person name="Pafco B."/>
            <person name="Schwarz E.M."/>
        </authorList>
    </citation>
    <scope>NUCLEOTIDE SEQUENCE [LARGE SCALE GENOMIC DNA]</scope>
    <source>
        <strain evidence="1 2">Aroian</strain>
        <tissue evidence="1">Whole animal</tissue>
    </source>
</reference>
<evidence type="ECO:0000313" key="1">
    <source>
        <dbReference type="EMBL" id="KAK6726106.1"/>
    </source>
</evidence>
<sequence length="77" mass="8602">MLGWPVFTGRACPNISSARFVPSPLSSKMFSNFKLADALHLKRLKKIGHTALAHDNVRPRVTELTRKKIPEVGSVEF</sequence>
<evidence type="ECO:0000313" key="2">
    <source>
        <dbReference type="Proteomes" id="UP001303046"/>
    </source>
</evidence>
<organism evidence="1 2">
    <name type="scientific">Necator americanus</name>
    <name type="common">Human hookworm</name>
    <dbReference type="NCBI Taxonomy" id="51031"/>
    <lineage>
        <taxon>Eukaryota</taxon>
        <taxon>Metazoa</taxon>
        <taxon>Ecdysozoa</taxon>
        <taxon>Nematoda</taxon>
        <taxon>Chromadorea</taxon>
        <taxon>Rhabditida</taxon>
        <taxon>Rhabditina</taxon>
        <taxon>Rhabditomorpha</taxon>
        <taxon>Strongyloidea</taxon>
        <taxon>Ancylostomatidae</taxon>
        <taxon>Bunostominae</taxon>
        <taxon>Necator</taxon>
    </lineage>
</organism>
<keyword evidence="2" id="KW-1185">Reference proteome</keyword>
<dbReference type="Proteomes" id="UP001303046">
    <property type="component" value="Unassembled WGS sequence"/>
</dbReference>
<accession>A0ABR1BK14</accession>
<gene>
    <name evidence="1" type="primary">Necator_chrI.g547</name>
    <name evidence="1" type="ORF">RB195_004425</name>
</gene>
<comment type="caution">
    <text evidence="1">The sequence shown here is derived from an EMBL/GenBank/DDBJ whole genome shotgun (WGS) entry which is preliminary data.</text>
</comment>